<dbReference type="PROSITE" id="PS51781">
    <property type="entry name" value="SH3B"/>
    <property type="match status" value="1"/>
</dbReference>
<keyword evidence="3 8" id="KW-0732">Signal</keyword>
<evidence type="ECO:0000256" key="1">
    <source>
        <dbReference type="ARBA" id="ARBA00004167"/>
    </source>
</evidence>
<proteinExistence type="predicted"/>
<evidence type="ECO:0000259" key="9">
    <source>
        <dbReference type="PROSITE" id="PS51781"/>
    </source>
</evidence>
<dbReference type="InterPro" id="IPR016476">
    <property type="entry name" value="SH3_dom_pro"/>
</dbReference>
<dbReference type="SMART" id="SM00287">
    <property type="entry name" value="SH3b"/>
    <property type="match status" value="1"/>
</dbReference>
<keyword evidence="6" id="KW-0175">Coiled coil</keyword>
<reference evidence="10 11" key="1">
    <citation type="submission" date="2021-02" db="EMBL/GenBank/DDBJ databases">
        <title>Activity-based single-cell genomes from oceanic crustal fluid captures similar information to metagenomic and metatranscriptomic surveys with orders of magnitude less sampling.</title>
        <authorList>
            <person name="D'Angelo T.S."/>
            <person name="Orcutt B.N."/>
        </authorList>
    </citation>
    <scope>NUCLEOTIDE SEQUENCE [LARGE SCALE GENOMIC DNA]</scope>
    <source>
        <strain evidence="10">AH-315-G02</strain>
    </source>
</reference>
<evidence type="ECO:0000313" key="10">
    <source>
        <dbReference type="EMBL" id="MBN4068854.1"/>
    </source>
</evidence>
<evidence type="ECO:0000256" key="7">
    <source>
        <dbReference type="SAM" id="Phobius"/>
    </source>
</evidence>
<keyword evidence="11" id="KW-1185">Reference proteome</keyword>
<gene>
    <name evidence="10" type="ORF">JYU06_04985</name>
</gene>
<keyword evidence="4 7" id="KW-1133">Transmembrane helix</keyword>
<feature type="signal peptide" evidence="8">
    <location>
        <begin position="1"/>
        <end position="31"/>
    </location>
</feature>
<keyword evidence="2 7" id="KW-0812">Transmembrane</keyword>
<comment type="caution">
    <text evidence="10">The sequence shown here is derived from an EMBL/GenBank/DDBJ whole genome shotgun (WGS) entry which is preliminary data.</text>
</comment>
<feature type="chain" id="PRO_5046624018" evidence="8">
    <location>
        <begin position="32"/>
        <end position="228"/>
    </location>
</feature>
<comment type="subcellular location">
    <subcellularLocation>
        <location evidence="1">Membrane</location>
        <topology evidence="1">Single-pass membrane protein</topology>
    </subcellularLocation>
</comment>
<sequence length="228" mass="25487">MPFKQKQNSTGILFKILMVVILLFSASAALAQTRYIKPSSEIVVRRGQGNEFKIIAMVKDGVAVEFLEASKTHAKIRLANGKEGWILKRFLSDGPPLEAIVASLRTENERVVQKEIDATLKFDAVSATLTQTEQELDATLRERDQLKADYLTLQEDTANTIQMKNDLEKSIKNNEILSQKLAALQQEKNSLEDDNSFKWFLAGGGVLVFGMLIGSIFTKSNKRRPSLL</sequence>
<dbReference type="Proteomes" id="UP000717534">
    <property type="component" value="Unassembled WGS sequence"/>
</dbReference>
<evidence type="ECO:0000313" key="11">
    <source>
        <dbReference type="Proteomes" id="UP000717534"/>
    </source>
</evidence>
<dbReference type="InterPro" id="IPR003646">
    <property type="entry name" value="SH3-like_bac-type"/>
</dbReference>
<dbReference type="Gene3D" id="2.30.30.40">
    <property type="entry name" value="SH3 Domains"/>
    <property type="match status" value="1"/>
</dbReference>
<dbReference type="EMBL" id="JAFITO010000066">
    <property type="protein sequence ID" value="MBN4068854.1"/>
    <property type="molecule type" value="Genomic_DNA"/>
</dbReference>
<feature type="transmembrane region" description="Helical" evidence="7">
    <location>
        <begin position="199"/>
        <end position="218"/>
    </location>
</feature>
<evidence type="ECO:0000256" key="3">
    <source>
        <dbReference type="ARBA" id="ARBA00022729"/>
    </source>
</evidence>
<evidence type="ECO:0000256" key="6">
    <source>
        <dbReference type="SAM" id="Coils"/>
    </source>
</evidence>
<feature type="domain" description="SH3b" evidence="9">
    <location>
        <begin position="31"/>
        <end position="95"/>
    </location>
</feature>
<keyword evidence="5 7" id="KW-0472">Membrane</keyword>
<protein>
    <submittedName>
        <fullName evidence="10">TIGR04211 family SH3 domain-containing protein</fullName>
    </submittedName>
</protein>
<name>A0ABS3AVT0_9BACT</name>
<evidence type="ECO:0000256" key="8">
    <source>
        <dbReference type="SAM" id="SignalP"/>
    </source>
</evidence>
<accession>A0ABS3AVT0</accession>
<organism evidence="10 11">
    <name type="scientific">Desulfotalea psychrophila</name>
    <dbReference type="NCBI Taxonomy" id="84980"/>
    <lineage>
        <taxon>Bacteria</taxon>
        <taxon>Pseudomonadati</taxon>
        <taxon>Thermodesulfobacteriota</taxon>
        <taxon>Desulfobulbia</taxon>
        <taxon>Desulfobulbales</taxon>
        <taxon>Desulfocapsaceae</taxon>
        <taxon>Desulfotalea</taxon>
    </lineage>
</organism>
<feature type="coiled-coil region" evidence="6">
    <location>
        <begin position="129"/>
        <end position="194"/>
    </location>
</feature>
<evidence type="ECO:0000256" key="4">
    <source>
        <dbReference type="ARBA" id="ARBA00022989"/>
    </source>
</evidence>
<dbReference type="NCBIfam" id="TIGR04211">
    <property type="entry name" value="SH3_and_anchor"/>
    <property type="match status" value="1"/>
</dbReference>
<evidence type="ECO:0000256" key="5">
    <source>
        <dbReference type="ARBA" id="ARBA00023136"/>
    </source>
</evidence>
<evidence type="ECO:0000256" key="2">
    <source>
        <dbReference type="ARBA" id="ARBA00022692"/>
    </source>
</evidence>